<feature type="transmembrane region" description="Helical" evidence="1">
    <location>
        <begin position="159"/>
        <end position="180"/>
    </location>
</feature>
<dbReference type="PANTHER" id="PTHR14969:SF13">
    <property type="entry name" value="AT30094P"/>
    <property type="match status" value="1"/>
</dbReference>
<evidence type="ECO:0000313" key="4">
    <source>
        <dbReference type="Proteomes" id="UP000464624"/>
    </source>
</evidence>
<feature type="transmembrane region" description="Helical" evidence="1">
    <location>
        <begin position="7"/>
        <end position="27"/>
    </location>
</feature>
<dbReference type="Proteomes" id="UP000464624">
    <property type="component" value="Chromosome"/>
</dbReference>
<feature type="transmembrane region" description="Helical" evidence="1">
    <location>
        <begin position="91"/>
        <end position="112"/>
    </location>
</feature>
<gene>
    <name evidence="3" type="ORF">MYXE_45690</name>
</gene>
<feature type="transmembrane region" description="Helical" evidence="1">
    <location>
        <begin position="132"/>
        <end position="152"/>
    </location>
</feature>
<dbReference type="InterPro" id="IPR000326">
    <property type="entry name" value="PAP2/HPO"/>
</dbReference>
<dbReference type="SUPFAM" id="SSF48317">
    <property type="entry name" value="Acid phosphatase/Vanadium-dependent haloperoxidase"/>
    <property type="match status" value="1"/>
</dbReference>
<keyword evidence="1" id="KW-0812">Transmembrane</keyword>
<keyword evidence="1" id="KW-0472">Membrane</keyword>
<sequence length="212" mass="22921">MVSVRSVATVGAAVVAGVLYAVMWLGYRHGWAWLGAADTSTLQALYDVGVKHPLWVRLWDIVCLVLSPGSFRILGVVVVVVALTRRLLREALFLLATMEFNEMITYVAKHLVYRPRPVTALTHVSSSSFPSGHALGAMVVVLALLTVLLPVVGRTMRAIAVLAGVLIVVAVGFARVALNAHHLSDVLAGWALGYLYFLVCELAFRPLHGHFG</sequence>
<keyword evidence="1" id="KW-1133">Transmembrane helix</keyword>
<dbReference type="PANTHER" id="PTHR14969">
    <property type="entry name" value="SPHINGOSINE-1-PHOSPHATE PHOSPHOHYDROLASE"/>
    <property type="match status" value="1"/>
</dbReference>
<dbReference type="InterPro" id="IPR036938">
    <property type="entry name" value="PAP2/HPO_sf"/>
</dbReference>
<proteinExistence type="predicted"/>
<dbReference type="Pfam" id="PF01569">
    <property type="entry name" value="PAP2"/>
    <property type="match status" value="1"/>
</dbReference>
<organism evidence="3 4">
    <name type="scientific">Mycobacterium xenopi</name>
    <dbReference type="NCBI Taxonomy" id="1789"/>
    <lineage>
        <taxon>Bacteria</taxon>
        <taxon>Bacillati</taxon>
        <taxon>Actinomycetota</taxon>
        <taxon>Actinomycetes</taxon>
        <taxon>Mycobacteriales</taxon>
        <taxon>Mycobacteriaceae</taxon>
        <taxon>Mycobacterium</taxon>
    </lineage>
</organism>
<protein>
    <submittedName>
        <fullName evidence="3">Membrane protein</fullName>
    </submittedName>
</protein>
<dbReference type="KEGG" id="mxe:MYXE_45690"/>
<feature type="transmembrane region" description="Helical" evidence="1">
    <location>
        <begin position="58"/>
        <end position="84"/>
    </location>
</feature>
<reference evidence="3 4" key="1">
    <citation type="submission" date="2019-12" db="EMBL/GenBank/DDBJ databases">
        <title>Complete genome sequence of Mycolicibacterium xenopi str. JCM15661T.</title>
        <authorList>
            <person name="Yoshida M."/>
            <person name="Fukano H."/>
            <person name="Asakura T."/>
            <person name="Hoshino Y."/>
        </authorList>
    </citation>
    <scope>NUCLEOTIDE SEQUENCE [LARGE SCALE GENOMIC DNA]</scope>
    <source>
        <strain evidence="3 4">JCM 15661T</strain>
    </source>
</reference>
<evidence type="ECO:0000256" key="1">
    <source>
        <dbReference type="SAM" id="Phobius"/>
    </source>
</evidence>
<feature type="domain" description="Phosphatidic acid phosphatase type 2/haloperoxidase" evidence="2">
    <location>
        <begin position="91"/>
        <end position="201"/>
    </location>
</feature>
<name>A0AAD1H6W8_MYCXE</name>
<feature type="transmembrane region" description="Helical" evidence="1">
    <location>
        <begin position="186"/>
        <end position="204"/>
    </location>
</feature>
<accession>A0AAD1H6W8</accession>
<dbReference type="RefSeq" id="WP_085197368.1">
    <property type="nucleotide sequence ID" value="NZ_AP022314.1"/>
</dbReference>
<dbReference type="EMBL" id="AP022314">
    <property type="protein sequence ID" value="BBU24779.1"/>
    <property type="molecule type" value="Genomic_DNA"/>
</dbReference>
<evidence type="ECO:0000313" key="3">
    <source>
        <dbReference type="EMBL" id="BBU24779.1"/>
    </source>
</evidence>
<evidence type="ECO:0000259" key="2">
    <source>
        <dbReference type="SMART" id="SM00014"/>
    </source>
</evidence>
<dbReference type="AlphaFoldDB" id="A0AAD1H6W8"/>
<dbReference type="Gene3D" id="1.20.144.10">
    <property type="entry name" value="Phosphatidic acid phosphatase type 2/haloperoxidase"/>
    <property type="match status" value="1"/>
</dbReference>
<dbReference type="SMART" id="SM00014">
    <property type="entry name" value="acidPPc"/>
    <property type="match status" value="1"/>
</dbReference>